<keyword evidence="2" id="KW-0732">Signal</keyword>
<feature type="compositionally biased region" description="Basic and acidic residues" evidence="1">
    <location>
        <begin position="77"/>
        <end position="101"/>
    </location>
</feature>
<feature type="compositionally biased region" description="Basic and acidic residues" evidence="1">
    <location>
        <begin position="109"/>
        <end position="133"/>
    </location>
</feature>
<feature type="signal peptide" evidence="2">
    <location>
        <begin position="1"/>
        <end position="31"/>
    </location>
</feature>
<reference evidence="3 4" key="1">
    <citation type="journal article" date="2018" name="Vet. Microbiol.">
        <title>Characterisation of Staphylococcus felis isolated from cats using whole genome sequencing.</title>
        <authorList>
            <person name="Worthing K."/>
            <person name="Pang S."/>
            <person name="Trott D.J."/>
            <person name="Abraham S."/>
            <person name="Coombs G.W."/>
            <person name="Jordan D."/>
            <person name="McIntyre L."/>
            <person name="Davies M.R."/>
            <person name="Norris J."/>
        </authorList>
    </citation>
    <scope>NUCLEOTIDE SEQUENCE [LARGE SCALE GENOMIC DNA]</scope>
    <source>
        <strain evidence="3 4">F25</strain>
    </source>
</reference>
<protein>
    <submittedName>
        <fullName evidence="3">Uncharacterized protein</fullName>
    </submittedName>
</protein>
<feature type="compositionally biased region" description="Basic and acidic residues" evidence="1">
    <location>
        <begin position="173"/>
        <end position="184"/>
    </location>
</feature>
<sequence>MNVKNYKRKLALGLASTTVALMLGLNGQADAAEENSKVEKPTLAQMNQSLENRYADSWEEAANEYLLQQSIDTPTAEEGKAEEDAHADAWDKAAQENEIKQNIDTPTAEEGKAEEDAHADAWDKAAQENEIKQSIDTPTVDESKAEEDAHADAWDKAAQENEIKQNIDTSTAEEDKAKEDAHAKQTEELIKQQMNQLPSVEKEEMKEDATTQVGQVQEEIKVEQEDTNAEITANDYSYLKSIYTDIRDTVISHYKDLERSITETTNVIKSKYNYIKQSIETARSAYHFYQNTSPALIDSVVNILGNKTLKNVNIDTSFKAPKTPTTIEEYIKYPFDYIYALGNQAYKITEKKYNQTYNTLQTAQTLYDLYKKNPKTVEAFVKTKELASSIINWFSWK</sequence>
<evidence type="ECO:0000256" key="2">
    <source>
        <dbReference type="SAM" id="SignalP"/>
    </source>
</evidence>
<feature type="compositionally biased region" description="Basic and acidic residues" evidence="1">
    <location>
        <begin position="141"/>
        <end position="165"/>
    </location>
</feature>
<evidence type="ECO:0000256" key="1">
    <source>
        <dbReference type="SAM" id="MobiDB-lite"/>
    </source>
</evidence>
<feature type="chain" id="PRO_5043914761" evidence="2">
    <location>
        <begin position="32"/>
        <end position="397"/>
    </location>
</feature>
<evidence type="ECO:0000313" key="3">
    <source>
        <dbReference type="EMBL" id="REI19311.1"/>
    </source>
</evidence>
<name>A0AAX1RTR8_9STAP</name>
<dbReference type="RefSeq" id="WP_115856816.1">
    <property type="nucleotide sequence ID" value="NZ_CAJUZR010000062.1"/>
</dbReference>
<dbReference type="Proteomes" id="UP000256337">
    <property type="component" value="Unassembled WGS sequence"/>
</dbReference>
<organism evidence="3 4">
    <name type="scientific">Staphylococcus felis</name>
    <dbReference type="NCBI Taxonomy" id="46127"/>
    <lineage>
        <taxon>Bacteria</taxon>
        <taxon>Bacillati</taxon>
        <taxon>Bacillota</taxon>
        <taxon>Bacilli</taxon>
        <taxon>Bacillales</taxon>
        <taxon>Staphylococcaceae</taxon>
        <taxon>Staphylococcus</taxon>
    </lineage>
</organism>
<gene>
    <name evidence="3" type="ORF">DOS76_11255</name>
</gene>
<feature type="compositionally biased region" description="Basic and acidic residues" evidence="1">
    <location>
        <begin position="200"/>
        <end position="209"/>
    </location>
</feature>
<dbReference type="EMBL" id="QKYD01000163">
    <property type="protein sequence ID" value="REI19311.1"/>
    <property type="molecule type" value="Genomic_DNA"/>
</dbReference>
<proteinExistence type="predicted"/>
<feature type="region of interest" description="Disordered" evidence="1">
    <location>
        <begin position="196"/>
        <end position="221"/>
    </location>
</feature>
<accession>A0AAX1RTR8</accession>
<evidence type="ECO:0000313" key="4">
    <source>
        <dbReference type="Proteomes" id="UP000256337"/>
    </source>
</evidence>
<dbReference type="AlphaFoldDB" id="A0AAX1RTR8"/>
<feature type="region of interest" description="Disordered" evidence="1">
    <location>
        <begin position="68"/>
        <end position="184"/>
    </location>
</feature>
<comment type="caution">
    <text evidence="3">The sequence shown here is derived from an EMBL/GenBank/DDBJ whole genome shotgun (WGS) entry which is preliminary data.</text>
</comment>